<dbReference type="PANTHER" id="PTHR10044">
    <property type="entry name" value="INHIBITOR OF APOPTOSIS"/>
    <property type="match status" value="1"/>
</dbReference>
<proteinExistence type="inferred from homology"/>
<evidence type="ECO:0000256" key="1">
    <source>
        <dbReference type="ARBA" id="ARBA00006672"/>
    </source>
</evidence>
<protein>
    <recommendedName>
        <fullName evidence="8">RING-type domain-containing protein</fullName>
    </recommendedName>
</protein>
<dbReference type="Gene3D" id="3.30.40.10">
    <property type="entry name" value="Zinc/RING finger domain, C3HC4 (zinc finger)"/>
    <property type="match status" value="1"/>
</dbReference>
<evidence type="ECO:0000256" key="2">
    <source>
        <dbReference type="ARBA" id="ARBA00022703"/>
    </source>
</evidence>
<evidence type="ECO:0000259" key="8">
    <source>
        <dbReference type="PROSITE" id="PS50089"/>
    </source>
</evidence>
<dbReference type="PANTHER" id="PTHR10044:SF174">
    <property type="entry name" value="DEATH-ASSOCIATED INHIBITOR OF APOPTOSIS 1"/>
    <property type="match status" value="1"/>
</dbReference>
<dbReference type="GO" id="GO:0008270">
    <property type="term" value="F:zinc ion binding"/>
    <property type="evidence" value="ECO:0007669"/>
    <property type="project" value="UniProtKB-KW"/>
</dbReference>
<evidence type="ECO:0000313" key="9">
    <source>
        <dbReference type="EMBL" id="CAH1183238.1"/>
    </source>
</evidence>
<dbReference type="InterPro" id="IPR001841">
    <property type="entry name" value="Znf_RING"/>
</dbReference>
<keyword evidence="5" id="KW-0862">Zinc</keyword>
<dbReference type="InterPro" id="IPR013083">
    <property type="entry name" value="Znf_RING/FYVE/PHD"/>
</dbReference>
<reference evidence="9" key="2">
    <citation type="submission" date="2022-10" db="EMBL/GenBank/DDBJ databases">
        <authorList>
            <consortium name="ENA_rothamsted_submissions"/>
            <consortium name="culmorum"/>
            <person name="King R."/>
        </authorList>
    </citation>
    <scope>NUCLEOTIDE SEQUENCE</scope>
</reference>
<sequence length="339" mass="37885">MNQALPFRPNNYLDRPDNGPKKPAIEESQQTPRTPTPIENYLTYEDRLITYRNWPNKEVTKEDLASAGFIYIGRNDVVCCPFCKVEGYCWQSGDNPMGDHRVWSPNCPFVRSQSQLESDHAETSTRAVDTCGLYGVEVLPNSLPEDGKKIDLQRLGIQESKGPQHQDKALFESRVETFQNWPRSLKQRPADLAAAGFFYTGVGDQTLCFYCGGGLKDWEEGDDPWEQHALWFGKCVFLNLKKGKEFIERVKARSAAEVSLPSTSGVEAKEEEAAEAPKAKGVVSEEAEKTLCKICYKNELAVVFLPCGHIVACVDCASSLKQCAVCRKPLEATVRAFLS</sequence>
<evidence type="ECO:0000256" key="7">
    <source>
        <dbReference type="SAM" id="MobiDB-lite"/>
    </source>
</evidence>
<dbReference type="OrthoDB" id="5855668at2759"/>
<dbReference type="EMBL" id="OU896715">
    <property type="protein sequence ID" value="CAH1183238.1"/>
    <property type="molecule type" value="Genomic_DNA"/>
</dbReference>
<dbReference type="GO" id="GO:0043066">
    <property type="term" value="P:negative regulation of apoptotic process"/>
    <property type="evidence" value="ECO:0007669"/>
    <property type="project" value="TreeGrafter"/>
</dbReference>
<comment type="similarity">
    <text evidence="1">Belongs to the IAP family.</text>
</comment>
<dbReference type="InterPro" id="IPR001370">
    <property type="entry name" value="BIR_rpt"/>
</dbReference>
<feature type="region of interest" description="Disordered" evidence="7">
    <location>
        <begin position="1"/>
        <end position="37"/>
    </location>
</feature>
<dbReference type="GO" id="GO:0005737">
    <property type="term" value="C:cytoplasm"/>
    <property type="evidence" value="ECO:0007669"/>
    <property type="project" value="TreeGrafter"/>
</dbReference>
<feature type="domain" description="RING-type" evidence="8">
    <location>
        <begin position="292"/>
        <end position="327"/>
    </location>
</feature>
<organism evidence="9 10">
    <name type="scientific">Phaedon cochleariae</name>
    <name type="common">Mustard beetle</name>
    <dbReference type="NCBI Taxonomy" id="80249"/>
    <lineage>
        <taxon>Eukaryota</taxon>
        <taxon>Metazoa</taxon>
        <taxon>Ecdysozoa</taxon>
        <taxon>Arthropoda</taxon>
        <taxon>Hexapoda</taxon>
        <taxon>Insecta</taxon>
        <taxon>Pterygota</taxon>
        <taxon>Neoptera</taxon>
        <taxon>Endopterygota</taxon>
        <taxon>Coleoptera</taxon>
        <taxon>Polyphaga</taxon>
        <taxon>Cucujiformia</taxon>
        <taxon>Chrysomeloidea</taxon>
        <taxon>Chrysomelidae</taxon>
        <taxon>Chrysomelinae</taxon>
        <taxon>Chrysomelini</taxon>
        <taxon>Phaedon</taxon>
    </lineage>
</organism>
<dbReference type="GO" id="GO:0031398">
    <property type="term" value="P:positive regulation of protein ubiquitination"/>
    <property type="evidence" value="ECO:0007669"/>
    <property type="project" value="TreeGrafter"/>
</dbReference>
<dbReference type="GO" id="GO:0005634">
    <property type="term" value="C:nucleus"/>
    <property type="evidence" value="ECO:0007669"/>
    <property type="project" value="TreeGrafter"/>
</dbReference>
<keyword evidence="4 6" id="KW-0863">Zinc-finger</keyword>
<dbReference type="PROSITE" id="PS50089">
    <property type="entry name" value="ZF_RING_2"/>
    <property type="match status" value="1"/>
</dbReference>
<dbReference type="Gene3D" id="1.10.1170.10">
    <property type="entry name" value="Inhibitor Of Apoptosis Protein (2mihbC-IAP-1), Chain A"/>
    <property type="match status" value="2"/>
</dbReference>
<dbReference type="SMART" id="SM00184">
    <property type="entry name" value="RING"/>
    <property type="match status" value="1"/>
</dbReference>
<keyword evidence="3" id="KW-0479">Metal-binding</keyword>
<dbReference type="SUPFAM" id="SSF57924">
    <property type="entry name" value="Inhibitor of apoptosis (IAP) repeat"/>
    <property type="match status" value="2"/>
</dbReference>
<dbReference type="SMART" id="SM00238">
    <property type="entry name" value="BIR"/>
    <property type="match status" value="2"/>
</dbReference>
<dbReference type="GO" id="GO:0061630">
    <property type="term" value="F:ubiquitin protein ligase activity"/>
    <property type="evidence" value="ECO:0007669"/>
    <property type="project" value="TreeGrafter"/>
</dbReference>
<evidence type="ECO:0000256" key="6">
    <source>
        <dbReference type="PROSITE-ProRule" id="PRU00175"/>
    </source>
</evidence>
<evidence type="ECO:0000256" key="4">
    <source>
        <dbReference type="ARBA" id="ARBA00022771"/>
    </source>
</evidence>
<keyword evidence="2" id="KW-0053">Apoptosis</keyword>
<dbReference type="PROSITE" id="PS50143">
    <property type="entry name" value="BIR_REPEAT_2"/>
    <property type="match status" value="2"/>
</dbReference>
<dbReference type="Pfam" id="PF13920">
    <property type="entry name" value="zf-C3HC4_3"/>
    <property type="match status" value="1"/>
</dbReference>
<dbReference type="InterPro" id="IPR050784">
    <property type="entry name" value="IAP"/>
</dbReference>
<evidence type="ECO:0000256" key="5">
    <source>
        <dbReference type="ARBA" id="ARBA00022833"/>
    </source>
</evidence>
<keyword evidence="10" id="KW-1185">Reference proteome</keyword>
<dbReference type="Pfam" id="PF00653">
    <property type="entry name" value="BIR"/>
    <property type="match status" value="2"/>
</dbReference>
<gene>
    <name evidence="9" type="ORF">PHAECO_LOCUS12834</name>
</gene>
<name>A0A9P0GY05_PHACE</name>
<dbReference type="Proteomes" id="UP001153737">
    <property type="component" value="Chromosome 9"/>
</dbReference>
<dbReference type="PROSITE" id="PS01282">
    <property type="entry name" value="BIR_REPEAT_1"/>
    <property type="match status" value="1"/>
</dbReference>
<feature type="compositionally biased region" description="Basic and acidic residues" evidence="7">
    <location>
        <begin position="14"/>
        <end position="25"/>
    </location>
</feature>
<evidence type="ECO:0000313" key="10">
    <source>
        <dbReference type="Proteomes" id="UP001153737"/>
    </source>
</evidence>
<evidence type="ECO:0000256" key="3">
    <source>
        <dbReference type="ARBA" id="ARBA00022723"/>
    </source>
</evidence>
<reference evidence="9" key="1">
    <citation type="submission" date="2022-01" db="EMBL/GenBank/DDBJ databases">
        <authorList>
            <person name="King R."/>
        </authorList>
    </citation>
    <scope>NUCLEOTIDE SEQUENCE</scope>
</reference>
<dbReference type="GO" id="GO:0006915">
    <property type="term" value="P:apoptotic process"/>
    <property type="evidence" value="ECO:0007669"/>
    <property type="project" value="UniProtKB-KW"/>
</dbReference>
<dbReference type="FunFam" id="1.10.1170.10:FF:000003">
    <property type="entry name" value="E3 ubiquitin-protein ligase XIAP"/>
    <property type="match status" value="1"/>
</dbReference>
<dbReference type="GO" id="GO:0043027">
    <property type="term" value="F:cysteine-type endopeptidase inhibitor activity involved in apoptotic process"/>
    <property type="evidence" value="ECO:0007669"/>
    <property type="project" value="TreeGrafter"/>
</dbReference>
<dbReference type="GO" id="GO:0051726">
    <property type="term" value="P:regulation of cell cycle"/>
    <property type="evidence" value="ECO:0007669"/>
    <property type="project" value="TreeGrafter"/>
</dbReference>
<dbReference type="CDD" id="cd00022">
    <property type="entry name" value="BIR"/>
    <property type="match status" value="2"/>
</dbReference>
<dbReference type="AlphaFoldDB" id="A0A9P0GY05"/>
<dbReference type="FunFam" id="1.10.1170.10:FF:000002">
    <property type="entry name" value="Baculoviral IAP repeat containing 7"/>
    <property type="match status" value="1"/>
</dbReference>
<accession>A0A9P0GY05</accession>